<organism evidence="2 3">
    <name type="scientific">Mycolicibacterium parafortuitum</name>
    <name type="common">Mycobacterium parafortuitum</name>
    <dbReference type="NCBI Taxonomy" id="39692"/>
    <lineage>
        <taxon>Bacteria</taxon>
        <taxon>Bacillati</taxon>
        <taxon>Actinomycetota</taxon>
        <taxon>Actinomycetes</taxon>
        <taxon>Mycobacteriales</taxon>
        <taxon>Mycobacteriaceae</taxon>
        <taxon>Mycolicibacterium</taxon>
    </lineage>
</organism>
<evidence type="ECO:0000313" key="3">
    <source>
        <dbReference type="Proteomes" id="UP000252008"/>
    </source>
</evidence>
<keyword evidence="3" id="KW-1185">Reference proteome</keyword>
<feature type="region of interest" description="Disordered" evidence="1">
    <location>
        <begin position="553"/>
        <end position="626"/>
    </location>
</feature>
<feature type="region of interest" description="Disordered" evidence="1">
    <location>
        <begin position="380"/>
        <end position="400"/>
    </location>
</feature>
<gene>
    <name evidence="2" type="ORF">MPP7335_04028</name>
</gene>
<dbReference type="Proteomes" id="UP000252008">
    <property type="component" value="Unassembled WGS sequence"/>
</dbReference>
<sequence length="626" mass="68567">MCGFAAHVDRTGDHCVEFTVAQRPDRDADRVHAGQFLAGDREPEAPEITLGVDPVGRDVRHGPDHAVGGQLRRRVPVRGQPRVVGHVAHAQPLPRDGRIAAHTDDDAGAFWLGADVLECLGRGGEHRRLLGEAALELLGRESEAAQSDFHRLQRRCRGLRAQRAATEALGVRRVAGHHTHPADHDVVVRWRGPARLATGRRTGVALDDQVCVVPAEPEVADRGPLDRALPGGRGGRQRERAVGQCLDRLVAQRRWDHRCLHRREHVHQACRAGHGDGVAEVAFERTEFQRNVTVGGGDAAQLRRVAERRARGVAVEVVDVARRDTGLFQGREHRPGLTGDRGGEESALSAVVGQADTRDDTEDPVAGAFGVLEAFQRDERGARRRHQPVGVGVERPGPAGHAQRLQRGEAEVQEQVVGAVDPTGDHHVGGAIVQRVAGQLDRVQRGRARRVEGVRRPRHAHRPGDQVHRQPRTESVAGIDVTVAGPHTLDERRVHRARIGQVADDQPGARRRDRSAERLLCAVRQPPYERVEALEIGDLRGEVGQIEGCLDVTSGRRRHPQPRLVTGQQRRGVHAAPMVPRGRREQTAAGQGRVEQRLRRARTGQYATATDDGDWVEPAHDPVPAT</sequence>
<accession>A0A375YM83</accession>
<evidence type="ECO:0000313" key="2">
    <source>
        <dbReference type="EMBL" id="SRX82268.1"/>
    </source>
</evidence>
<protein>
    <submittedName>
        <fullName evidence="2">Uncharacterized protein</fullName>
    </submittedName>
</protein>
<reference evidence="2 3" key="1">
    <citation type="submission" date="2018-05" db="EMBL/GenBank/DDBJ databases">
        <authorList>
            <consortium name="IHU Genomes"/>
        </authorList>
    </citation>
    <scope>NUCLEOTIDE SEQUENCE [LARGE SCALE GENOMIC DNA]</scope>
    <source>
        <strain evidence="2 3">P7335</strain>
    </source>
</reference>
<dbReference type="AntiFam" id="ANF00248">
    <property type="entry name" value="Shadow ORF (opposite ppsD)"/>
</dbReference>
<evidence type="ECO:0000256" key="1">
    <source>
        <dbReference type="SAM" id="MobiDB-lite"/>
    </source>
</evidence>
<dbReference type="EMBL" id="UEGS01000001">
    <property type="protein sequence ID" value="SRX82268.1"/>
    <property type="molecule type" value="Genomic_DNA"/>
</dbReference>
<proteinExistence type="predicted"/>
<name>A0A375YM83_MYCPF</name>
<feature type="region of interest" description="Disordered" evidence="1">
    <location>
        <begin position="449"/>
        <end position="471"/>
    </location>
</feature>
<dbReference type="AlphaFoldDB" id="A0A375YM83"/>
<feature type="compositionally biased region" description="Basic and acidic residues" evidence="1">
    <location>
        <begin position="462"/>
        <end position="471"/>
    </location>
</feature>